<keyword evidence="7 9" id="KW-0057">Aromatic amino acid biosynthesis</keyword>
<dbReference type="GO" id="GO:0016853">
    <property type="term" value="F:isomerase activity"/>
    <property type="evidence" value="ECO:0007669"/>
    <property type="project" value="UniProtKB-KW"/>
</dbReference>
<evidence type="ECO:0000313" key="11">
    <source>
        <dbReference type="EMBL" id="MEB3103814.1"/>
    </source>
</evidence>
<keyword evidence="5 9" id="KW-0028">Amino-acid biosynthesis</keyword>
<comment type="catalytic activity">
    <reaction evidence="1 9">
        <text>N-(5-phospho-beta-D-ribosyl)anthranilate = 1-(2-carboxyphenylamino)-1-deoxy-D-ribulose 5-phosphate</text>
        <dbReference type="Rhea" id="RHEA:21540"/>
        <dbReference type="ChEBI" id="CHEBI:18277"/>
        <dbReference type="ChEBI" id="CHEBI:58613"/>
        <dbReference type="EC" id="5.3.1.24"/>
    </reaction>
</comment>
<evidence type="ECO:0000256" key="1">
    <source>
        <dbReference type="ARBA" id="ARBA00001164"/>
    </source>
</evidence>
<keyword evidence="8 9" id="KW-0413">Isomerase</keyword>
<keyword evidence="12" id="KW-1185">Reference proteome</keyword>
<dbReference type="Gene3D" id="3.20.20.70">
    <property type="entry name" value="Aldolase class I"/>
    <property type="match status" value="1"/>
</dbReference>
<evidence type="ECO:0000259" key="10">
    <source>
        <dbReference type="Pfam" id="PF00697"/>
    </source>
</evidence>
<evidence type="ECO:0000256" key="4">
    <source>
        <dbReference type="ARBA" id="ARBA00022272"/>
    </source>
</evidence>
<dbReference type="HAMAP" id="MF_00135">
    <property type="entry name" value="PRAI"/>
    <property type="match status" value="1"/>
</dbReference>
<name>A0ABU5ZMX9_9BACL</name>
<dbReference type="InterPro" id="IPR011060">
    <property type="entry name" value="RibuloseP-bd_barrel"/>
</dbReference>
<gene>
    <name evidence="9" type="primary">trpF</name>
    <name evidence="11" type="ORF">VF724_19540</name>
</gene>
<dbReference type="InterPro" id="IPR001240">
    <property type="entry name" value="PRAI_dom"/>
</dbReference>
<dbReference type="PANTHER" id="PTHR42894:SF1">
    <property type="entry name" value="N-(5'-PHOSPHORIBOSYL)ANTHRANILATE ISOMERASE"/>
    <property type="match status" value="1"/>
</dbReference>
<protein>
    <recommendedName>
        <fullName evidence="4 9">N-(5'-phosphoribosyl)anthranilate isomerase</fullName>
        <shortName evidence="9">PRAI</shortName>
        <ecNumber evidence="3 9">5.3.1.24</ecNumber>
    </recommendedName>
</protein>
<dbReference type="EMBL" id="JAYJLD010000052">
    <property type="protein sequence ID" value="MEB3103814.1"/>
    <property type="molecule type" value="Genomic_DNA"/>
</dbReference>
<comment type="similarity">
    <text evidence="9">Belongs to the TrpF family.</text>
</comment>
<sequence>MGKTAVKICGLTSVGMIESMINLPIDYIGFVFAKSRRQVSPCQAGEMLGILGRWDASPPQSVGVFVDPDLEQLERTLGEAPLDCVQLHGRETPEFCRLVRDQFNVRVFKVFSVSADDAGTGGHRELEPFRGRIDGVFLDTCDPVLEGGTGRTFAWEKISEYHRQTQSMGIPLFVAGGLNADNVGELITAYHPEGVDVSSGVETEGVKDIQKIRSFLERVKTHE</sequence>
<comment type="caution">
    <text evidence="11">The sequence shown here is derived from an EMBL/GenBank/DDBJ whole genome shotgun (WGS) entry which is preliminary data.</text>
</comment>
<dbReference type="EC" id="5.3.1.24" evidence="3 9"/>
<organism evidence="11 12">
    <name type="scientific">Ferviditalea candida</name>
    <dbReference type="NCBI Taxonomy" id="3108399"/>
    <lineage>
        <taxon>Bacteria</taxon>
        <taxon>Bacillati</taxon>
        <taxon>Bacillota</taxon>
        <taxon>Bacilli</taxon>
        <taxon>Bacillales</taxon>
        <taxon>Paenibacillaceae</taxon>
        <taxon>Ferviditalea</taxon>
    </lineage>
</organism>
<dbReference type="InterPro" id="IPR044643">
    <property type="entry name" value="TrpF_fam"/>
</dbReference>
<dbReference type="PANTHER" id="PTHR42894">
    <property type="entry name" value="N-(5'-PHOSPHORIBOSYL)ANTHRANILATE ISOMERASE"/>
    <property type="match status" value="1"/>
</dbReference>
<evidence type="ECO:0000313" key="12">
    <source>
        <dbReference type="Proteomes" id="UP001310386"/>
    </source>
</evidence>
<evidence type="ECO:0000256" key="2">
    <source>
        <dbReference type="ARBA" id="ARBA00004664"/>
    </source>
</evidence>
<evidence type="ECO:0000256" key="5">
    <source>
        <dbReference type="ARBA" id="ARBA00022605"/>
    </source>
</evidence>
<proteinExistence type="inferred from homology"/>
<evidence type="ECO:0000256" key="7">
    <source>
        <dbReference type="ARBA" id="ARBA00023141"/>
    </source>
</evidence>
<dbReference type="RefSeq" id="WP_371755942.1">
    <property type="nucleotide sequence ID" value="NZ_JAYJLD010000052.1"/>
</dbReference>
<comment type="pathway">
    <text evidence="2 9">Amino-acid biosynthesis; L-tryptophan biosynthesis; L-tryptophan from chorismate: step 3/5.</text>
</comment>
<dbReference type="CDD" id="cd00405">
    <property type="entry name" value="PRAI"/>
    <property type="match status" value="1"/>
</dbReference>
<dbReference type="Proteomes" id="UP001310386">
    <property type="component" value="Unassembled WGS sequence"/>
</dbReference>
<reference evidence="11" key="1">
    <citation type="submission" date="2023-12" db="EMBL/GenBank/DDBJ databases">
        <title>Fervidustalea candida gen. nov., sp. nov., a novel member of the family Paenibacillaceae isolated from a geothermal area.</title>
        <authorList>
            <person name="Li W.-J."/>
            <person name="Jiao J.-Y."/>
            <person name="Chen Y."/>
        </authorList>
    </citation>
    <scope>NUCLEOTIDE SEQUENCE</scope>
    <source>
        <strain evidence="11">SYSU GA230002</strain>
    </source>
</reference>
<evidence type="ECO:0000256" key="8">
    <source>
        <dbReference type="ARBA" id="ARBA00023235"/>
    </source>
</evidence>
<dbReference type="Pfam" id="PF00697">
    <property type="entry name" value="PRAI"/>
    <property type="match status" value="1"/>
</dbReference>
<evidence type="ECO:0000256" key="9">
    <source>
        <dbReference type="HAMAP-Rule" id="MF_00135"/>
    </source>
</evidence>
<evidence type="ECO:0000256" key="3">
    <source>
        <dbReference type="ARBA" id="ARBA00012572"/>
    </source>
</evidence>
<dbReference type="SUPFAM" id="SSF51366">
    <property type="entry name" value="Ribulose-phoshate binding barrel"/>
    <property type="match status" value="1"/>
</dbReference>
<keyword evidence="6 9" id="KW-0822">Tryptophan biosynthesis</keyword>
<dbReference type="InterPro" id="IPR013785">
    <property type="entry name" value="Aldolase_TIM"/>
</dbReference>
<evidence type="ECO:0000256" key="6">
    <source>
        <dbReference type="ARBA" id="ARBA00022822"/>
    </source>
</evidence>
<accession>A0ABU5ZMX9</accession>
<feature type="domain" description="N-(5'phosphoribosyl) anthranilate isomerase (PRAI)" evidence="10">
    <location>
        <begin position="6"/>
        <end position="217"/>
    </location>
</feature>